<dbReference type="EMBL" id="JAVLSJ010000005">
    <property type="protein sequence ID" value="MDR9848772.1"/>
    <property type="molecule type" value="Genomic_DNA"/>
</dbReference>
<protein>
    <submittedName>
        <fullName evidence="1">PAAR domain-containing protein</fullName>
    </submittedName>
</protein>
<dbReference type="Proteomes" id="UP001246576">
    <property type="component" value="Unassembled WGS sequence"/>
</dbReference>
<comment type="caution">
    <text evidence="1">The sequence shown here is derived from an EMBL/GenBank/DDBJ whole genome shotgun (WGS) entry which is preliminary data.</text>
</comment>
<evidence type="ECO:0000313" key="1">
    <source>
        <dbReference type="EMBL" id="MDR9848772.1"/>
    </source>
</evidence>
<proteinExistence type="predicted"/>
<dbReference type="InterPro" id="IPR008727">
    <property type="entry name" value="PAAR_motif"/>
</dbReference>
<dbReference type="CDD" id="cd14744">
    <property type="entry name" value="PAAR_CT_2"/>
    <property type="match status" value="1"/>
</dbReference>
<gene>
    <name evidence="1" type="ORF">RI048_11135</name>
</gene>
<reference evidence="1" key="1">
    <citation type="submission" date="2023-09" db="EMBL/GenBank/DDBJ databases">
        <title>Description of first Herbaspirillum huttiense subsp. nephrolepsisexaltata and Herbaspirillum huttiense subsp. lycopersicon.</title>
        <authorList>
            <person name="Poudel M."/>
            <person name="Sharma A."/>
            <person name="Goss E."/>
            <person name="Tapia J.H."/>
            <person name="Harmon C.M."/>
            <person name="Jones J.B."/>
        </authorList>
    </citation>
    <scope>NUCLEOTIDE SEQUENCE</scope>
    <source>
        <strain evidence="1">SE1</strain>
    </source>
</reference>
<keyword evidence="2" id="KW-1185">Reference proteome</keyword>
<sequence>MKIIGWIRYGDKAACGGTVIEGDQTCRSHGRAYAFQGARVACRKDCIIADGFPRSTLTNGRAQVIHGMKTSAGCPLHSTLNDIDGVGNAGGEAVAEKHFLNAEGVWMPIKEPEQYEAPYDEQPQLIAQAIEGVPWTVQTMDGRTFSGRAEPDGQLPRIDTYGEDEYVVYWGDEALIKMEGAQT</sequence>
<organism evidence="1 2">
    <name type="scientific">Herbaspirillum huttiense subsp. lycopersici</name>
    <dbReference type="NCBI Taxonomy" id="3074428"/>
    <lineage>
        <taxon>Bacteria</taxon>
        <taxon>Pseudomonadati</taxon>
        <taxon>Pseudomonadota</taxon>
        <taxon>Betaproteobacteria</taxon>
        <taxon>Burkholderiales</taxon>
        <taxon>Oxalobacteraceae</taxon>
        <taxon>Herbaspirillum</taxon>
    </lineage>
</organism>
<accession>A0ABU2ELR1</accession>
<dbReference type="Pfam" id="PF05488">
    <property type="entry name" value="PAAR_motif"/>
    <property type="match status" value="1"/>
</dbReference>
<name>A0ABU2ELR1_9BURK</name>
<dbReference type="RefSeq" id="WP_121038312.1">
    <property type="nucleotide sequence ID" value="NZ_JAVLSJ010000005.1"/>
</dbReference>
<evidence type="ECO:0000313" key="2">
    <source>
        <dbReference type="Proteomes" id="UP001246576"/>
    </source>
</evidence>